<reference evidence="2" key="1">
    <citation type="submission" date="2023-05" db="EMBL/GenBank/DDBJ databases">
        <title>Nepenthes gracilis genome sequencing.</title>
        <authorList>
            <person name="Fukushima K."/>
        </authorList>
    </citation>
    <scope>NUCLEOTIDE SEQUENCE</scope>
    <source>
        <strain evidence="2">SING2019-196</strain>
    </source>
</reference>
<feature type="signal peptide" evidence="1">
    <location>
        <begin position="1"/>
        <end position="16"/>
    </location>
</feature>
<evidence type="ECO:0000256" key="1">
    <source>
        <dbReference type="SAM" id="SignalP"/>
    </source>
</evidence>
<dbReference type="EMBL" id="BSYO01000026">
    <property type="protein sequence ID" value="GMH23724.1"/>
    <property type="molecule type" value="Genomic_DNA"/>
</dbReference>
<evidence type="ECO:0000313" key="2">
    <source>
        <dbReference type="EMBL" id="GMH23724.1"/>
    </source>
</evidence>
<keyword evidence="3" id="KW-1185">Reference proteome</keyword>
<comment type="caution">
    <text evidence="2">The sequence shown here is derived from an EMBL/GenBank/DDBJ whole genome shotgun (WGS) entry which is preliminary data.</text>
</comment>
<gene>
    <name evidence="2" type="ORF">Nepgr_025567</name>
</gene>
<dbReference type="Proteomes" id="UP001279734">
    <property type="component" value="Unassembled WGS sequence"/>
</dbReference>
<feature type="chain" id="PRO_5042234897" evidence="1">
    <location>
        <begin position="17"/>
        <end position="74"/>
    </location>
</feature>
<evidence type="ECO:0000313" key="3">
    <source>
        <dbReference type="Proteomes" id="UP001279734"/>
    </source>
</evidence>
<proteinExistence type="predicted"/>
<keyword evidence="1" id="KW-0732">Signal</keyword>
<sequence>MRLALLLFVVLVVADAGSVSVARPLSSSLANFNGDAAEEKELMLSNRFPYSGRPGAFLDDKRAVPTGPNPLHNK</sequence>
<organism evidence="2 3">
    <name type="scientific">Nepenthes gracilis</name>
    <name type="common">Slender pitcher plant</name>
    <dbReference type="NCBI Taxonomy" id="150966"/>
    <lineage>
        <taxon>Eukaryota</taxon>
        <taxon>Viridiplantae</taxon>
        <taxon>Streptophyta</taxon>
        <taxon>Embryophyta</taxon>
        <taxon>Tracheophyta</taxon>
        <taxon>Spermatophyta</taxon>
        <taxon>Magnoliopsida</taxon>
        <taxon>eudicotyledons</taxon>
        <taxon>Gunneridae</taxon>
        <taxon>Pentapetalae</taxon>
        <taxon>Caryophyllales</taxon>
        <taxon>Nepenthaceae</taxon>
        <taxon>Nepenthes</taxon>
    </lineage>
</organism>
<name>A0AAD3T6M3_NEPGR</name>
<accession>A0AAD3T6M3</accession>
<protein>
    <submittedName>
        <fullName evidence="2">Uncharacterized protein</fullName>
    </submittedName>
</protein>
<dbReference type="AlphaFoldDB" id="A0AAD3T6M3"/>